<name>A0A8T2RLX3_CERRI</name>
<evidence type="ECO:0000256" key="1">
    <source>
        <dbReference type="SAM" id="Phobius"/>
    </source>
</evidence>
<reference evidence="2" key="1">
    <citation type="submission" date="2021-08" db="EMBL/GenBank/DDBJ databases">
        <title>WGS assembly of Ceratopteris richardii.</title>
        <authorList>
            <person name="Marchant D.B."/>
            <person name="Chen G."/>
            <person name="Jenkins J."/>
            <person name="Shu S."/>
            <person name="Leebens-Mack J."/>
            <person name="Grimwood J."/>
            <person name="Schmutz J."/>
            <person name="Soltis P."/>
            <person name="Soltis D."/>
            <person name="Chen Z.-H."/>
        </authorList>
    </citation>
    <scope>NUCLEOTIDE SEQUENCE</scope>
    <source>
        <strain evidence="2">Whitten #5841</strain>
        <tissue evidence="2">Leaf</tissue>
    </source>
</reference>
<evidence type="ECO:0000313" key="2">
    <source>
        <dbReference type="EMBL" id="KAH7296687.1"/>
    </source>
</evidence>
<dbReference type="EMBL" id="CM035431">
    <property type="protein sequence ID" value="KAH7296687.1"/>
    <property type="molecule type" value="Genomic_DNA"/>
</dbReference>
<evidence type="ECO:0000313" key="3">
    <source>
        <dbReference type="Proteomes" id="UP000825935"/>
    </source>
</evidence>
<feature type="transmembrane region" description="Helical" evidence="1">
    <location>
        <begin position="84"/>
        <end position="107"/>
    </location>
</feature>
<accession>A0A8T2RLX3</accession>
<protein>
    <submittedName>
        <fullName evidence="2">Uncharacterized protein</fullName>
    </submittedName>
</protein>
<gene>
    <name evidence="2" type="ORF">KP509_26G034600</name>
</gene>
<keyword evidence="3" id="KW-1185">Reference proteome</keyword>
<dbReference type="Proteomes" id="UP000825935">
    <property type="component" value="Chromosome 26"/>
</dbReference>
<keyword evidence="1" id="KW-0812">Transmembrane</keyword>
<feature type="transmembrane region" description="Helical" evidence="1">
    <location>
        <begin position="154"/>
        <end position="177"/>
    </location>
</feature>
<feature type="transmembrane region" description="Helical" evidence="1">
    <location>
        <begin position="12"/>
        <end position="34"/>
    </location>
</feature>
<dbReference type="AlphaFoldDB" id="A0A8T2RLX3"/>
<comment type="caution">
    <text evidence="2">The sequence shown here is derived from an EMBL/GenBank/DDBJ whole genome shotgun (WGS) entry which is preliminary data.</text>
</comment>
<keyword evidence="1" id="KW-0472">Membrane</keyword>
<sequence length="286" mass="32983">MGAWKRIRGKILSAKVMAWAGAINTVLSAVLYLGDFITTVLALRDYYHYQFLCPHLPPSSDVLRHDPVCRAVNVDPSLHNMGLLFWWCVGVLALGHLSYAIVFYCFCRRRIIRIALFMPLLQLYRLIRVLMRTCSTESLNELQRRQRRLQSLHTYLVVALESVPQFILQSLIVLDISQYIRGSNDPDLQPQQIPKTLVISIIFSFSSAIYNAAISMYLSMDSDHTSLSNRLCMSFMIGESFTNKLVMNLKHLRYLSEIVCTFFCCRFGNSCFYVRTWSVYWSIMAA</sequence>
<proteinExistence type="predicted"/>
<organism evidence="2 3">
    <name type="scientific">Ceratopteris richardii</name>
    <name type="common">Triangle waterfern</name>
    <dbReference type="NCBI Taxonomy" id="49495"/>
    <lineage>
        <taxon>Eukaryota</taxon>
        <taxon>Viridiplantae</taxon>
        <taxon>Streptophyta</taxon>
        <taxon>Embryophyta</taxon>
        <taxon>Tracheophyta</taxon>
        <taxon>Polypodiopsida</taxon>
        <taxon>Polypodiidae</taxon>
        <taxon>Polypodiales</taxon>
        <taxon>Pteridineae</taxon>
        <taxon>Pteridaceae</taxon>
        <taxon>Parkerioideae</taxon>
        <taxon>Ceratopteris</taxon>
    </lineage>
</organism>
<feature type="transmembrane region" description="Helical" evidence="1">
    <location>
        <begin position="197"/>
        <end position="220"/>
    </location>
</feature>
<keyword evidence="1" id="KW-1133">Transmembrane helix</keyword>
<dbReference type="OrthoDB" id="2002878at2759"/>